<reference evidence="7 8" key="1">
    <citation type="submission" date="2020-02" db="EMBL/GenBank/DDBJ databases">
        <title>Complete genome sequence of the novel Campylobacter species Candidatus Campylobacter infans.</title>
        <authorList>
            <person name="Duim B."/>
            <person name="Zomer A."/>
            <person name="van der Graaf L."/>
            <person name="Wagenaar J."/>
        </authorList>
    </citation>
    <scope>NUCLEOTIDE SEQUENCE [LARGE SCALE GENOMIC DNA]</scope>
    <source>
        <strain evidence="7 8">19S00001</strain>
    </source>
</reference>
<dbReference type="Gene3D" id="3.90.1150.10">
    <property type="entry name" value="Aspartate Aminotransferase, domain 1"/>
    <property type="match status" value="1"/>
</dbReference>
<dbReference type="RefSeq" id="WP_179975834.1">
    <property type="nucleotide sequence ID" value="NZ_CP049075.1"/>
</dbReference>
<feature type="domain" description="Aminotransferase class I/classII large" evidence="6">
    <location>
        <begin position="30"/>
        <end position="381"/>
    </location>
</feature>
<keyword evidence="5" id="KW-0663">Pyridoxal phosphate</keyword>
<dbReference type="Proteomes" id="UP000509414">
    <property type="component" value="Chromosome"/>
</dbReference>
<dbReference type="KEGG" id="cinf:CINF_0806"/>
<dbReference type="Pfam" id="PF00155">
    <property type="entry name" value="Aminotran_1_2"/>
    <property type="match status" value="1"/>
</dbReference>
<evidence type="ECO:0000256" key="4">
    <source>
        <dbReference type="ARBA" id="ARBA00022679"/>
    </source>
</evidence>
<accession>A0A7H9CI26</accession>
<dbReference type="FunFam" id="3.40.640.10:FF:000033">
    <property type="entry name" value="Aspartate aminotransferase"/>
    <property type="match status" value="1"/>
</dbReference>
<dbReference type="InterPro" id="IPR015422">
    <property type="entry name" value="PyrdxlP-dep_Trfase_small"/>
</dbReference>
<dbReference type="InterPro" id="IPR015421">
    <property type="entry name" value="PyrdxlP-dep_Trfase_major"/>
</dbReference>
<dbReference type="CDD" id="cd00609">
    <property type="entry name" value="AAT_like"/>
    <property type="match status" value="1"/>
</dbReference>
<gene>
    <name evidence="7" type="primary">aspB</name>
    <name evidence="7" type="ORF">CINF_0806</name>
</gene>
<keyword evidence="4 7" id="KW-0808">Transferase</keyword>
<organism evidence="7 8">
    <name type="scientific">Candidatus Campylobacter infans</name>
    <dbReference type="NCBI Taxonomy" id="2561898"/>
    <lineage>
        <taxon>Bacteria</taxon>
        <taxon>Pseudomonadati</taxon>
        <taxon>Campylobacterota</taxon>
        <taxon>Epsilonproteobacteria</taxon>
        <taxon>Campylobacterales</taxon>
        <taxon>Campylobacteraceae</taxon>
        <taxon>Campylobacter</taxon>
    </lineage>
</organism>
<evidence type="ECO:0000259" key="6">
    <source>
        <dbReference type="Pfam" id="PF00155"/>
    </source>
</evidence>
<dbReference type="EMBL" id="CP049075">
    <property type="protein sequence ID" value="QLI05321.1"/>
    <property type="molecule type" value="Genomic_DNA"/>
</dbReference>
<evidence type="ECO:0000313" key="7">
    <source>
        <dbReference type="EMBL" id="QLI05321.1"/>
    </source>
</evidence>
<sequence length="388" mass="42478">MKLSSRISRLSESLTIAISTKAKELKASGKDVLIFSAGEPDFDTPDAVKDAVKAAMDKGCGKYTPVAGTLDVINAVRAKLERDNGLKYTQKQIITNVGAKQSIFEALQCLIDAGDEVIIPAPYWVSYPEIVRYCGGKPVFINTNESTNFKLSAQALKDAITPNTKVLMLNSVGNPCGGVYTKAELEAIAKVLENTQIIVLSDEIYEKLSYESEFVATASISDDMFRRTVTINGLSKCAAMPGWRFGYAASASNELIAAMQKLQSQSTANIASIVQAGAIPALLGKCDDYVEYMKKEYIKRRDYAVDAINKIDKLSVIKPGGAFYLFINCSLVEKDSMKFCKRMLDEALVACVPGVGFGMDGYFRFSFACELENIKEGIKRIENFIANY</sequence>
<dbReference type="InterPro" id="IPR004839">
    <property type="entry name" value="Aminotransferase_I/II_large"/>
</dbReference>
<dbReference type="SUPFAM" id="SSF53383">
    <property type="entry name" value="PLP-dependent transferases"/>
    <property type="match status" value="1"/>
</dbReference>
<dbReference type="Gene3D" id="3.40.640.10">
    <property type="entry name" value="Type I PLP-dependent aspartate aminotransferase-like (Major domain)"/>
    <property type="match status" value="1"/>
</dbReference>
<evidence type="ECO:0000256" key="5">
    <source>
        <dbReference type="ARBA" id="ARBA00022898"/>
    </source>
</evidence>
<comment type="similarity">
    <text evidence="2">Belongs to the class-I pyridoxal-phosphate-dependent aminotransferase family.</text>
</comment>
<keyword evidence="8" id="KW-1185">Reference proteome</keyword>
<dbReference type="GO" id="GO:0006520">
    <property type="term" value="P:amino acid metabolic process"/>
    <property type="evidence" value="ECO:0007669"/>
    <property type="project" value="InterPro"/>
</dbReference>
<keyword evidence="3 7" id="KW-0032">Aminotransferase</keyword>
<dbReference type="InterPro" id="IPR015424">
    <property type="entry name" value="PyrdxlP-dep_Trfase"/>
</dbReference>
<evidence type="ECO:0000256" key="3">
    <source>
        <dbReference type="ARBA" id="ARBA00022576"/>
    </source>
</evidence>
<evidence type="ECO:0000313" key="8">
    <source>
        <dbReference type="Proteomes" id="UP000509414"/>
    </source>
</evidence>
<comment type="cofactor">
    <cofactor evidence="1">
        <name>pyridoxal 5'-phosphate</name>
        <dbReference type="ChEBI" id="CHEBI:597326"/>
    </cofactor>
</comment>
<dbReference type="InterPro" id="IPR050596">
    <property type="entry name" value="AspAT/PAT-like"/>
</dbReference>
<dbReference type="PANTHER" id="PTHR46383:SF1">
    <property type="entry name" value="ASPARTATE AMINOTRANSFERASE"/>
    <property type="match status" value="1"/>
</dbReference>
<dbReference type="PANTHER" id="PTHR46383">
    <property type="entry name" value="ASPARTATE AMINOTRANSFERASE"/>
    <property type="match status" value="1"/>
</dbReference>
<name>A0A7H9CI26_9BACT</name>
<dbReference type="GO" id="GO:0030170">
    <property type="term" value="F:pyridoxal phosphate binding"/>
    <property type="evidence" value="ECO:0007669"/>
    <property type="project" value="InterPro"/>
</dbReference>
<protein>
    <submittedName>
        <fullName evidence="7">Aspartate aminotransferase, class I and II aminotransferase</fullName>
    </submittedName>
</protein>
<dbReference type="AlphaFoldDB" id="A0A7H9CI26"/>
<evidence type="ECO:0000256" key="2">
    <source>
        <dbReference type="ARBA" id="ARBA00007441"/>
    </source>
</evidence>
<evidence type="ECO:0000256" key="1">
    <source>
        <dbReference type="ARBA" id="ARBA00001933"/>
    </source>
</evidence>
<proteinExistence type="inferred from homology"/>
<dbReference type="GO" id="GO:0008483">
    <property type="term" value="F:transaminase activity"/>
    <property type="evidence" value="ECO:0007669"/>
    <property type="project" value="UniProtKB-KW"/>
</dbReference>